<evidence type="ECO:0000256" key="5">
    <source>
        <dbReference type="ARBA" id="ARBA00022989"/>
    </source>
</evidence>
<gene>
    <name evidence="10" type="primary">motC</name>
    <name evidence="10" type="ORF">GJQ55_09460</name>
</gene>
<evidence type="ECO:0000256" key="2">
    <source>
        <dbReference type="ARBA" id="ARBA00022475"/>
    </source>
</evidence>
<dbReference type="Proteomes" id="UP000596074">
    <property type="component" value="Chromosome"/>
</dbReference>
<protein>
    <submittedName>
        <fullName evidence="10">Flagellar motor protein</fullName>
    </submittedName>
</protein>
<evidence type="ECO:0000313" key="11">
    <source>
        <dbReference type="Proteomes" id="UP000596074"/>
    </source>
</evidence>
<evidence type="ECO:0000256" key="3">
    <source>
        <dbReference type="ARBA" id="ARBA00022692"/>
    </source>
</evidence>
<dbReference type="InterPro" id="IPR047055">
    <property type="entry name" value="MotA-like"/>
</dbReference>
<dbReference type="PANTHER" id="PTHR30433:SF3">
    <property type="entry name" value="MOTILITY PROTEIN A"/>
    <property type="match status" value="1"/>
</dbReference>
<evidence type="ECO:0000259" key="9">
    <source>
        <dbReference type="Pfam" id="PF20560"/>
    </source>
</evidence>
<proteinExistence type="inferred from homology"/>
<comment type="subcellular location">
    <subcellularLocation>
        <location evidence="1">Cell membrane</location>
        <topology evidence="1">Multi-pass membrane protein</topology>
    </subcellularLocation>
    <subcellularLocation>
        <location evidence="7">Membrane</location>
        <topology evidence="7">Multi-pass membrane protein</topology>
    </subcellularLocation>
</comment>
<reference evidence="10 11" key="1">
    <citation type="submission" date="2019-11" db="EMBL/GenBank/DDBJ databases">
        <title>Venatorbacter sp. nov. a predator of Campylobacter and other Gram-negative bacteria.</title>
        <authorList>
            <person name="Saeedi A."/>
            <person name="Cummings N.J."/>
            <person name="Connerton I.F."/>
            <person name="Connerton P.L."/>
        </authorList>
    </citation>
    <scope>NUCLEOTIDE SEQUENCE [LARGE SCALE GENOMIC DNA]</scope>
    <source>
        <strain evidence="10">XL5</strain>
    </source>
</reference>
<dbReference type="InterPro" id="IPR046786">
    <property type="entry name" value="MotA_N"/>
</dbReference>
<comment type="similarity">
    <text evidence="7">Belongs to the exbB/tolQ family.</text>
</comment>
<dbReference type="Pfam" id="PF01618">
    <property type="entry name" value="MotA_ExbB"/>
    <property type="match status" value="1"/>
</dbReference>
<keyword evidence="2" id="KW-1003">Cell membrane</keyword>
<keyword evidence="10" id="KW-0282">Flagellum</keyword>
<dbReference type="RefSeq" id="WP_228344732.1">
    <property type="nucleotide sequence ID" value="NZ_CP045550.1"/>
</dbReference>
<dbReference type="GO" id="GO:0015031">
    <property type="term" value="P:protein transport"/>
    <property type="evidence" value="ECO:0007669"/>
    <property type="project" value="UniProtKB-KW"/>
</dbReference>
<evidence type="ECO:0000256" key="6">
    <source>
        <dbReference type="ARBA" id="ARBA00023136"/>
    </source>
</evidence>
<dbReference type="GO" id="GO:0006935">
    <property type="term" value="P:chemotaxis"/>
    <property type="evidence" value="ECO:0007669"/>
    <property type="project" value="InterPro"/>
</dbReference>
<keyword evidence="5" id="KW-1133">Transmembrane helix</keyword>
<keyword evidence="7" id="KW-0653">Protein transport</keyword>
<accession>A0A9E8JMH9</accession>
<name>A0A9E8JMH9_9GAMM</name>
<evidence type="ECO:0000256" key="7">
    <source>
        <dbReference type="RuleBase" id="RU004057"/>
    </source>
</evidence>
<feature type="domain" description="Motility protein A N-terminal" evidence="9">
    <location>
        <begin position="11"/>
        <end position="60"/>
    </location>
</feature>
<evidence type="ECO:0000259" key="8">
    <source>
        <dbReference type="Pfam" id="PF01618"/>
    </source>
</evidence>
<keyword evidence="11" id="KW-1185">Reference proteome</keyword>
<evidence type="ECO:0000256" key="1">
    <source>
        <dbReference type="ARBA" id="ARBA00004651"/>
    </source>
</evidence>
<dbReference type="AlphaFoldDB" id="A0A9E8JMH9"/>
<keyword evidence="4" id="KW-0283">Flagellar rotation</keyword>
<dbReference type="GO" id="GO:0071978">
    <property type="term" value="P:bacterial-type flagellum-dependent swarming motility"/>
    <property type="evidence" value="ECO:0007669"/>
    <property type="project" value="InterPro"/>
</dbReference>
<keyword evidence="3" id="KW-0812">Transmembrane</keyword>
<dbReference type="KEGG" id="vcw:GJQ55_09460"/>
<evidence type="ECO:0000313" key="10">
    <source>
        <dbReference type="EMBL" id="QQD24671.1"/>
    </source>
</evidence>
<dbReference type="InterPro" id="IPR002898">
    <property type="entry name" value="MotA_ExbB_proton_chnl"/>
</dbReference>
<keyword evidence="7" id="KW-0813">Transport</keyword>
<feature type="domain" description="MotA/TolQ/ExbB proton channel" evidence="8">
    <location>
        <begin position="103"/>
        <end position="215"/>
    </location>
</feature>
<keyword evidence="10" id="KW-0969">Cilium</keyword>
<evidence type="ECO:0000256" key="4">
    <source>
        <dbReference type="ARBA" id="ARBA00022779"/>
    </source>
</evidence>
<sequence>MNRRALLLVALAVGAVGTGFVLEGGNLAALWNPAALLIVFGGSLLATLVQIPAAQYRPLLGLLSWLLSPPYFSLDVLLGKLTVSGNALRRDGPQALEKVATAETDPVLRKGLLLLADGSDTKALEKALWLELKSQQQRDEDLLSILDNLAGYLPTMGIVGAVLGLMQVLADIKQPEALAAGIATAFVATLYGVAGANLMVIPLTSALRQQLAIRQRYYEAMMLGVMALREGINPMALRHRLQGVVL</sequence>
<dbReference type="Pfam" id="PF20560">
    <property type="entry name" value="MotA_N"/>
    <property type="match status" value="1"/>
</dbReference>
<dbReference type="PANTHER" id="PTHR30433">
    <property type="entry name" value="CHEMOTAXIS PROTEIN MOTA"/>
    <property type="match status" value="1"/>
</dbReference>
<dbReference type="GO" id="GO:0005886">
    <property type="term" value="C:plasma membrane"/>
    <property type="evidence" value="ECO:0007669"/>
    <property type="project" value="UniProtKB-SubCell"/>
</dbReference>
<organism evidence="10 11">
    <name type="scientific">Venatoribacter cucullus</name>
    <dbReference type="NCBI Taxonomy" id="2661630"/>
    <lineage>
        <taxon>Bacteria</taxon>
        <taxon>Pseudomonadati</taxon>
        <taxon>Pseudomonadota</taxon>
        <taxon>Gammaproteobacteria</taxon>
        <taxon>Oceanospirillales</taxon>
        <taxon>Oceanospirillaceae</taxon>
        <taxon>Venatoribacter</taxon>
    </lineage>
</organism>
<keyword evidence="10" id="KW-0966">Cell projection</keyword>
<keyword evidence="6" id="KW-0472">Membrane</keyword>
<dbReference type="EMBL" id="CP046056">
    <property type="protein sequence ID" value="QQD24671.1"/>
    <property type="molecule type" value="Genomic_DNA"/>
</dbReference>